<reference evidence="2" key="1">
    <citation type="submission" date="2022-10" db="EMBL/GenBank/DDBJ databases">
        <title>Novel sulphate-reducing endosymbionts in the free-living metamonad Anaeramoeba.</title>
        <authorList>
            <person name="Jerlstrom-Hultqvist J."/>
            <person name="Cepicka I."/>
            <person name="Gallot-Lavallee L."/>
            <person name="Salas-Leiva D."/>
            <person name="Curtis B.A."/>
            <person name="Zahonova K."/>
            <person name="Pipaliya S."/>
            <person name="Dacks J."/>
            <person name="Roger A.J."/>
        </authorList>
    </citation>
    <scope>NUCLEOTIDE SEQUENCE</scope>
    <source>
        <strain evidence="2">BMAN</strain>
    </source>
</reference>
<gene>
    <name evidence="2" type="ORF">M0811_01290</name>
</gene>
<keyword evidence="3" id="KW-1185">Reference proteome</keyword>
<protein>
    <submittedName>
        <fullName evidence="2">Uncharacterized protein</fullName>
    </submittedName>
</protein>
<sequence length="193" mass="22100">MLRSITGPGDKSVLELNQSEVLIGTQTANHLQTITDTETKKSDQSQETNELSDGAFTKENSVTSVTQFFVFDDEPEEKLKKEIDTIKSNIRSLDNPELEQKVVNGLNQIKKEFTTVVEQLQSHVQKLSTKFVKEREDRETEYAKLESHLQKSLLNSKKMMEENKLLKKAFFEMKDLLNSKDLSTIVKDSDNQN</sequence>
<name>A0A9Q0LFF0_ANAIG</name>
<comment type="caution">
    <text evidence="2">The sequence shown here is derived from an EMBL/GenBank/DDBJ whole genome shotgun (WGS) entry which is preliminary data.</text>
</comment>
<feature type="region of interest" description="Disordered" evidence="1">
    <location>
        <begin position="35"/>
        <end position="55"/>
    </location>
</feature>
<evidence type="ECO:0000256" key="1">
    <source>
        <dbReference type="SAM" id="MobiDB-lite"/>
    </source>
</evidence>
<organism evidence="2 3">
    <name type="scientific">Anaeramoeba ignava</name>
    <name type="common">Anaerobic marine amoeba</name>
    <dbReference type="NCBI Taxonomy" id="1746090"/>
    <lineage>
        <taxon>Eukaryota</taxon>
        <taxon>Metamonada</taxon>
        <taxon>Anaeramoebidae</taxon>
        <taxon>Anaeramoeba</taxon>
    </lineage>
</organism>
<evidence type="ECO:0000313" key="2">
    <source>
        <dbReference type="EMBL" id="KAJ5072276.1"/>
    </source>
</evidence>
<proteinExistence type="predicted"/>
<evidence type="ECO:0000313" key="3">
    <source>
        <dbReference type="Proteomes" id="UP001149090"/>
    </source>
</evidence>
<dbReference type="AlphaFoldDB" id="A0A9Q0LFF0"/>
<dbReference type="Proteomes" id="UP001149090">
    <property type="component" value="Unassembled WGS sequence"/>
</dbReference>
<accession>A0A9Q0LFF0</accession>
<dbReference type="EMBL" id="JAPDFW010000081">
    <property type="protein sequence ID" value="KAJ5072276.1"/>
    <property type="molecule type" value="Genomic_DNA"/>
</dbReference>